<dbReference type="GO" id="GO:0003700">
    <property type="term" value="F:DNA-binding transcription factor activity"/>
    <property type="evidence" value="ECO:0007669"/>
    <property type="project" value="InterPro"/>
</dbReference>
<evidence type="ECO:0000259" key="5">
    <source>
        <dbReference type="PROSITE" id="PS50931"/>
    </source>
</evidence>
<dbReference type="InterPro" id="IPR036388">
    <property type="entry name" value="WH-like_DNA-bd_sf"/>
</dbReference>
<dbReference type="Gene3D" id="3.40.190.10">
    <property type="entry name" value="Periplasmic binding protein-like II"/>
    <property type="match status" value="2"/>
</dbReference>
<keyword evidence="4" id="KW-0804">Transcription</keyword>
<evidence type="ECO:0000313" key="7">
    <source>
        <dbReference type="Proteomes" id="UP000480681"/>
    </source>
</evidence>
<dbReference type="RefSeq" id="WP_163147876.1">
    <property type="nucleotide sequence ID" value="NZ_JAAIKZ010000012.1"/>
</dbReference>
<protein>
    <submittedName>
        <fullName evidence="6">LysR family transcriptional regulator</fullName>
    </submittedName>
</protein>
<comment type="similarity">
    <text evidence="1">Belongs to the LysR transcriptional regulatory family.</text>
</comment>
<dbReference type="EMBL" id="JAAIKZ010000012">
    <property type="protein sequence ID" value="NEX74401.1"/>
    <property type="molecule type" value="Genomic_DNA"/>
</dbReference>
<dbReference type="FunFam" id="1.10.10.10:FF:000001">
    <property type="entry name" value="LysR family transcriptional regulator"/>
    <property type="match status" value="1"/>
</dbReference>
<gene>
    <name evidence="6" type="ORF">G4911_06570</name>
</gene>
<organism evidence="6 7">
    <name type="scientific">Aeromonas rivipollensis</name>
    <dbReference type="NCBI Taxonomy" id="948519"/>
    <lineage>
        <taxon>Bacteria</taxon>
        <taxon>Pseudomonadati</taxon>
        <taxon>Pseudomonadota</taxon>
        <taxon>Gammaproteobacteria</taxon>
        <taxon>Aeromonadales</taxon>
        <taxon>Aeromonadaceae</taxon>
        <taxon>Aeromonas</taxon>
    </lineage>
</organism>
<comment type="caution">
    <text evidence="6">The sequence shown here is derived from an EMBL/GenBank/DDBJ whole genome shotgun (WGS) entry which is preliminary data.</text>
</comment>
<dbReference type="PANTHER" id="PTHR30579:SF7">
    <property type="entry name" value="HTH-TYPE TRANSCRIPTIONAL REGULATOR LRHA-RELATED"/>
    <property type="match status" value="1"/>
</dbReference>
<dbReference type="PANTHER" id="PTHR30579">
    <property type="entry name" value="TRANSCRIPTIONAL REGULATOR"/>
    <property type="match status" value="1"/>
</dbReference>
<dbReference type="PROSITE" id="PS50931">
    <property type="entry name" value="HTH_LYSR"/>
    <property type="match status" value="1"/>
</dbReference>
<evidence type="ECO:0000256" key="3">
    <source>
        <dbReference type="ARBA" id="ARBA00023125"/>
    </source>
</evidence>
<name>A0AAW9Y7Q6_9GAMM</name>
<evidence type="ECO:0000256" key="4">
    <source>
        <dbReference type="ARBA" id="ARBA00023163"/>
    </source>
</evidence>
<evidence type="ECO:0000256" key="1">
    <source>
        <dbReference type="ARBA" id="ARBA00009437"/>
    </source>
</evidence>
<proteinExistence type="inferred from homology"/>
<dbReference type="Proteomes" id="UP000480681">
    <property type="component" value="Unassembled WGS sequence"/>
</dbReference>
<dbReference type="InterPro" id="IPR005119">
    <property type="entry name" value="LysR_subst-bd"/>
</dbReference>
<dbReference type="GO" id="GO:0003677">
    <property type="term" value="F:DNA binding"/>
    <property type="evidence" value="ECO:0007669"/>
    <property type="project" value="UniProtKB-KW"/>
</dbReference>
<dbReference type="AlphaFoldDB" id="A0AAW9Y7Q6"/>
<accession>A0AAW9Y7Q6</accession>
<dbReference type="SUPFAM" id="SSF53850">
    <property type="entry name" value="Periplasmic binding protein-like II"/>
    <property type="match status" value="1"/>
</dbReference>
<feature type="domain" description="HTH lysR-type" evidence="5">
    <location>
        <begin position="5"/>
        <end position="62"/>
    </location>
</feature>
<dbReference type="InterPro" id="IPR036390">
    <property type="entry name" value="WH_DNA-bd_sf"/>
</dbReference>
<sequence>MTNDFDTALLRSFVSVVRCGSINRAAILQGKTQPALSQQIQRLEQQLGHALLLRSNRGIRLSTEGEALLPYAERILSLTDQLSLKPASQGKLHCSIGLVEDLVSNHFTRVLADFACVHPGLSLRVEVANKQSLFAAFERGELDVLVSMPIANAPAPIQEFSFPLYWFAAHGFEHQGESLPLVIFSQPCSWRNRILEALNREGIPWHIVFESSSLAALQAATEAGLGVVALFSQTPPKHSQRLTQLPALPNITIAVYRQRGEMDGTVQDLTNLFLREMQHNVVTPNDGEGQ</sequence>
<dbReference type="Pfam" id="PF00126">
    <property type="entry name" value="HTH_1"/>
    <property type="match status" value="1"/>
</dbReference>
<dbReference type="SUPFAM" id="SSF46785">
    <property type="entry name" value="Winged helix' DNA-binding domain"/>
    <property type="match status" value="1"/>
</dbReference>
<evidence type="ECO:0000313" key="6">
    <source>
        <dbReference type="EMBL" id="NEX74401.1"/>
    </source>
</evidence>
<keyword evidence="3" id="KW-0238">DNA-binding</keyword>
<dbReference type="InterPro" id="IPR000847">
    <property type="entry name" value="LysR_HTH_N"/>
</dbReference>
<dbReference type="InterPro" id="IPR050176">
    <property type="entry name" value="LTTR"/>
</dbReference>
<reference evidence="6 7" key="1">
    <citation type="submission" date="2020-02" db="EMBL/GenBank/DDBJ databases">
        <title>Genome sequencing of Aeromonas rivipollensis.</title>
        <authorList>
            <person name="Fono-Tamo Ubani E.K."/>
            <person name="Lekota K.E."/>
        </authorList>
    </citation>
    <scope>NUCLEOTIDE SEQUENCE [LARGE SCALE GENOMIC DNA]</scope>
    <source>
        <strain evidence="6 7">G87</strain>
    </source>
</reference>
<dbReference type="Gene3D" id="1.10.10.10">
    <property type="entry name" value="Winged helix-like DNA-binding domain superfamily/Winged helix DNA-binding domain"/>
    <property type="match status" value="1"/>
</dbReference>
<evidence type="ECO:0000256" key="2">
    <source>
        <dbReference type="ARBA" id="ARBA00023015"/>
    </source>
</evidence>
<keyword evidence="2" id="KW-0805">Transcription regulation</keyword>
<dbReference type="Pfam" id="PF03466">
    <property type="entry name" value="LysR_substrate"/>
    <property type="match status" value="1"/>
</dbReference>